<dbReference type="AlphaFoldDB" id="A0A8J3JFG1"/>
<evidence type="ECO:0000313" key="3">
    <source>
        <dbReference type="Proteomes" id="UP000601223"/>
    </source>
</evidence>
<dbReference type="InterPro" id="IPR011044">
    <property type="entry name" value="Quino_amine_DH_bsu"/>
</dbReference>
<comment type="caution">
    <text evidence="2">The sequence shown here is derived from an EMBL/GenBank/DDBJ whole genome shotgun (WGS) entry which is preliminary data.</text>
</comment>
<dbReference type="InterPro" id="IPR015943">
    <property type="entry name" value="WD40/YVTN_repeat-like_dom_sf"/>
</dbReference>
<dbReference type="EMBL" id="BONF01000007">
    <property type="protein sequence ID" value="GIF79651.1"/>
    <property type="molecule type" value="Genomic_DNA"/>
</dbReference>
<keyword evidence="3" id="KW-1185">Reference proteome</keyword>
<dbReference type="Gene3D" id="2.130.10.10">
    <property type="entry name" value="YVTN repeat-like/Quinoprotein amine dehydrogenase"/>
    <property type="match status" value="1"/>
</dbReference>
<name>A0A8J3JFG1_9ACTN</name>
<dbReference type="Proteomes" id="UP000601223">
    <property type="component" value="Unassembled WGS sequence"/>
</dbReference>
<dbReference type="RefSeq" id="WP_203742384.1">
    <property type="nucleotide sequence ID" value="NZ_BONF01000007.1"/>
</dbReference>
<sequence length="424" mass="44328">MTAAPGAVIDLGADWAAPADPAPAEPRRWGTRLAVGLALAALLGTAAADTLPPGPRLVELARWHEPGAVVAAAGPDTFLVAASGEISAYDATDGHRLWRAPGGAFDWTAAVAGDVQLIAFTLPETVTDPPLIGYDDVLAVDRRSGVVRWRNTAALEPVGGVLVSRTGDLGLPEVTVHDPVTFAVRWRAPAALAAEADPWAGALWRLTVHGDLVEHDLVSGAVRRSVRLPGTPDEGAAILPTRHAVGLTGQRWDGRAGPVAVRSWYDRQRLAPVAGENRWARETDCGGGLLCALPAEEGAAFLIDAATGEPVRALPGDMFLTSPGGPVVVDRANAVLTARLDPATGARVADVAGWEPLATRNVHVRFAARTDSPTRSTYLAELTPDGLRRLGRVPGVVLRCDVLPGLLACTTVGDDVVLWRVAEA</sequence>
<dbReference type="Pfam" id="PF13360">
    <property type="entry name" value="PQQ_2"/>
    <property type="match status" value="1"/>
</dbReference>
<feature type="domain" description="Pyrrolo-quinoline quinone repeat" evidence="1">
    <location>
        <begin position="73"/>
        <end position="187"/>
    </location>
</feature>
<accession>A0A8J3JFG1</accession>
<gene>
    <name evidence="2" type="ORF">Cba03nite_10000</name>
</gene>
<protein>
    <recommendedName>
        <fullName evidence="1">Pyrrolo-quinoline quinone repeat domain-containing protein</fullName>
    </recommendedName>
</protein>
<dbReference type="InterPro" id="IPR002372">
    <property type="entry name" value="PQQ_rpt_dom"/>
</dbReference>
<proteinExistence type="predicted"/>
<evidence type="ECO:0000313" key="2">
    <source>
        <dbReference type="EMBL" id="GIF79651.1"/>
    </source>
</evidence>
<evidence type="ECO:0000259" key="1">
    <source>
        <dbReference type="Pfam" id="PF13360"/>
    </source>
</evidence>
<organism evidence="2 3">
    <name type="scientific">Catellatospora bangladeshensis</name>
    <dbReference type="NCBI Taxonomy" id="310355"/>
    <lineage>
        <taxon>Bacteria</taxon>
        <taxon>Bacillati</taxon>
        <taxon>Actinomycetota</taxon>
        <taxon>Actinomycetes</taxon>
        <taxon>Micromonosporales</taxon>
        <taxon>Micromonosporaceae</taxon>
        <taxon>Catellatospora</taxon>
    </lineage>
</organism>
<reference evidence="2 3" key="1">
    <citation type="submission" date="2021-01" db="EMBL/GenBank/DDBJ databases">
        <title>Whole genome shotgun sequence of Catellatospora bangladeshensis NBRC 107357.</title>
        <authorList>
            <person name="Komaki H."/>
            <person name="Tamura T."/>
        </authorList>
    </citation>
    <scope>NUCLEOTIDE SEQUENCE [LARGE SCALE GENOMIC DNA]</scope>
    <source>
        <strain evidence="2 3">NBRC 107357</strain>
    </source>
</reference>
<dbReference type="SUPFAM" id="SSF50969">
    <property type="entry name" value="YVTN repeat-like/Quinoprotein amine dehydrogenase"/>
    <property type="match status" value="1"/>
</dbReference>